<evidence type="ECO:0000256" key="3">
    <source>
        <dbReference type="ARBA" id="ARBA00023125"/>
    </source>
</evidence>
<dbReference type="SUPFAM" id="SSF55455">
    <property type="entry name" value="SRF-like"/>
    <property type="match status" value="1"/>
</dbReference>
<evidence type="ECO:0000259" key="7">
    <source>
        <dbReference type="PROSITE" id="PS50066"/>
    </source>
</evidence>
<protein>
    <recommendedName>
        <fullName evidence="7">MADS-box domain-containing protein</fullName>
    </recommendedName>
</protein>
<accession>A0AAQ3Q8H6</accession>
<sequence>MSWPRPKKTTKGKQKIEIKRIEDEDARYISFSKRRNGVFAKASDISTLCGADLAILINSPTGRPHTFGSPAVEPVVERVLSGGAAPPPGMPAEQAYQQHVVQSLSRSAMQIAARLEAGKARRAELEEREAAAYQGIEWMKNMDTMALHELDRMKELLEHFKIRMDGMLAAHLQAGAEAGRQSAMIFSNAVLGGHTAAGDGGYVSASRPGWMLQPSSSSNPFMAVNPSRMVSQREPAGPASAELSPRPSGGRETSFDDDN</sequence>
<reference evidence="8 9" key="1">
    <citation type="submission" date="2023-10" db="EMBL/GenBank/DDBJ databases">
        <title>Chromosome-scale genome assembly provides insights into flower coloration mechanisms of Canna indica.</title>
        <authorList>
            <person name="Li C."/>
        </authorList>
    </citation>
    <scope>NUCLEOTIDE SEQUENCE [LARGE SCALE GENOMIC DNA]</scope>
    <source>
        <tissue evidence="8">Flower</tissue>
    </source>
</reference>
<evidence type="ECO:0000256" key="1">
    <source>
        <dbReference type="ARBA" id="ARBA00004123"/>
    </source>
</evidence>
<dbReference type="GO" id="GO:0000978">
    <property type="term" value="F:RNA polymerase II cis-regulatory region sequence-specific DNA binding"/>
    <property type="evidence" value="ECO:0007669"/>
    <property type="project" value="TreeGrafter"/>
</dbReference>
<name>A0AAQ3Q8H6_9LILI</name>
<evidence type="ECO:0000313" key="9">
    <source>
        <dbReference type="Proteomes" id="UP001327560"/>
    </source>
</evidence>
<dbReference type="Pfam" id="PF00319">
    <property type="entry name" value="SRF-TF"/>
    <property type="match status" value="1"/>
</dbReference>
<dbReference type="PANTHER" id="PTHR11945:SF776">
    <property type="entry name" value="AGAMOUS-LIKE 50-RELATED"/>
    <property type="match status" value="1"/>
</dbReference>
<keyword evidence="3" id="KW-0238">DNA-binding</keyword>
<gene>
    <name evidence="8" type="ORF">Cni_G08291</name>
</gene>
<dbReference type="GO" id="GO:0000981">
    <property type="term" value="F:DNA-binding transcription factor activity, RNA polymerase II-specific"/>
    <property type="evidence" value="ECO:0007669"/>
    <property type="project" value="TreeGrafter"/>
</dbReference>
<evidence type="ECO:0000256" key="6">
    <source>
        <dbReference type="SAM" id="MobiDB-lite"/>
    </source>
</evidence>
<organism evidence="8 9">
    <name type="scientific">Canna indica</name>
    <name type="common">Indian-shot</name>
    <dbReference type="NCBI Taxonomy" id="4628"/>
    <lineage>
        <taxon>Eukaryota</taxon>
        <taxon>Viridiplantae</taxon>
        <taxon>Streptophyta</taxon>
        <taxon>Embryophyta</taxon>
        <taxon>Tracheophyta</taxon>
        <taxon>Spermatophyta</taxon>
        <taxon>Magnoliopsida</taxon>
        <taxon>Liliopsida</taxon>
        <taxon>Zingiberales</taxon>
        <taxon>Cannaceae</taxon>
        <taxon>Canna</taxon>
    </lineage>
</organism>
<dbReference type="GO" id="GO:0046983">
    <property type="term" value="F:protein dimerization activity"/>
    <property type="evidence" value="ECO:0007669"/>
    <property type="project" value="InterPro"/>
</dbReference>
<feature type="domain" description="MADS-box" evidence="7">
    <location>
        <begin position="11"/>
        <end position="71"/>
    </location>
</feature>
<keyword evidence="9" id="KW-1185">Reference proteome</keyword>
<keyword evidence="4" id="KW-0804">Transcription</keyword>
<feature type="region of interest" description="Disordered" evidence="6">
    <location>
        <begin position="214"/>
        <end position="259"/>
    </location>
</feature>
<evidence type="ECO:0000256" key="4">
    <source>
        <dbReference type="ARBA" id="ARBA00023163"/>
    </source>
</evidence>
<dbReference type="Gene3D" id="3.40.1810.10">
    <property type="entry name" value="Transcription factor, MADS-box"/>
    <property type="match status" value="1"/>
</dbReference>
<keyword evidence="5" id="KW-0539">Nucleus</keyword>
<evidence type="ECO:0000256" key="5">
    <source>
        <dbReference type="ARBA" id="ARBA00023242"/>
    </source>
</evidence>
<dbReference type="Proteomes" id="UP001327560">
    <property type="component" value="Chromosome 2"/>
</dbReference>
<keyword evidence="2" id="KW-0805">Transcription regulation</keyword>
<dbReference type="InterPro" id="IPR036879">
    <property type="entry name" value="TF_MADSbox_sf"/>
</dbReference>
<comment type="subcellular location">
    <subcellularLocation>
        <location evidence="1">Nucleus</location>
    </subcellularLocation>
</comment>
<evidence type="ECO:0000313" key="8">
    <source>
        <dbReference type="EMBL" id="WOK99579.1"/>
    </source>
</evidence>
<dbReference type="PANTHER" id="PTHR11945">
    <property type="entry name" value="MADS BOX PROTEIN"/>
    <property type="match status" value="1"/>
</dbReference>
<dbReference type="PROSITE" id="PS50066">
    <property type="entry name" value="MADS_BOX_2"/>
    <property type="match status" value="1"/>
</dbReference>
<dbReference type="SMART" id="SM00432">
    <property type="entry name" value="MADS"/>
    <property type="match status" value="1"/>
</dbReference>
<dbReference type="AlphaFoldDB" id="A0AAQ3Q8H6"/>
<dbReference type="PRINTS" id="PR00404">
    <property type="entry name" value="MADSDOMAIN"/>
</dbReference>
<proteinExistence type="predicted"/>
<dbReference type="GO" id="GO:0005634">
    <property type="term" value="C:nucleus"/>
    <property type="evidence" value="ECO:0007669"/>
    <property type="project" value="UniProtKB-SubCell"/>
</dbReference>
<dbReference type="InterPro" id="IPR002100">
    <property type="entry name" value="TF_MADSbox"/>
</dbReference>
<evidence type="ECO:0000256" key="2">
    <source>
        <dbReference type="ARBA" id="ARBA00023015"/>
    </source>
</evidence>
<dbReference type="EMBL" id="CP136891">
    <property type="protein sequence ID" value="WOK99579.1"/>
    <property type="molecule type" value="Genomic_DNA"/>
</dbReference>